<evidence type="ECO:0000313" key="2">
    <source>
        <dbReference type="WBParaSite" id="JU765_v2.g16589.t1"/>
    </source>
</evidence>
<organism evidence="1 2">
    <name type="scientific">Panagrolaimus sp. JU765</name>
    <dbReference type="NCBI Taxonomy" id="591449"/>
    <lineage>
        <taxon>Eukaryota</taxon>
        <taxon>Metazoa</taxon>
        <taxon>Ecdysozoa</taxon>
        <taxon>Nematoda</taxon>
        <taxon>Chromadorea</taxon>
        <taxon>Rhabditida</taxon>
        <taxon>Tylenchina</taxon>
        <taxon>Panagrolaimomorpha</taxon>
        <taxon>Panagrolaimoidea</taxon>
        <taxon>Panagrolaimidae</taxon>
        <taxon>Panagrolaimus</taxon>
    </lineage>
</organism>
<protein>
    <submittedName>
        <fullName evidence="2">Uncharacterized protein</fullName>
    </submittedName>
</protein>
<dbReference type="Proteomes" id="UP000887576">
    <property type="component" value="Unplaced"/>
</dbReference>
<evidence type="ECO:0000313" key="1">
    <source>
        <dbReference type="Proteomes" id="UP000887576"/>
    </source>
</evidence>
<sequence length="530" mass="59693">MEPWFQVSVSGLGFLQSRDLNIQQENFSIPRKMTTSNEKLPPGTLCVVCEDLATGNHYNVASCSGCKTFFRRAIVNNRTFACIGNGNCPVNKDVRCACRHCRFRKCLEVGMNKNAIQNDRDRIGYTKRTRRKGKTDQVNSSLSPERGGITMSPYVANELFHDDGSDFADEFNENGDSMESDPNSPHAKIGHEPMLERLAQLENNFSLLLSRGKIEPYATLDEALAAPSRFNQPINVKITDPIATPDDCKEHNRMPFWRSRIIALYIDWAKTFFAFRKLPYADRVALITNHASSYMIMCEAFRTPEHKEDCTDGPAIKKEAESPRNNLDDRSLSSQETTSTSFTGSGSPSNNFPRNMHTFFDPELIRDGNSCLATGVRSVVDVPPTVHYPTVGSLSGLTPVMAVMIDYVMKPFRKLNITTTEFATLQAIMFFDPDTDGLDSASQRNVAIEQKKFITALYKHVSSKYESQEAAERYSSILLRIPTIRKVAAKKNESLQIIDMFNLFSLNTLVRETTLGIRQPPHQLDQMNLM</sequence>
<reference evidence="2" key="1">
    <citation type="submission" date="2022-11" db="UniProtKB">
        <authorList>
            <consortium name="WormBaseParasite"/>
        </authorList>
    </citation>
    <scope>IDENTIFICATION</scope>
</reference>
<name>A0AC34QI95_9BILA</name>
<proteinExistence type="predicted"/>
<dbReference type="WBParaSite" id="JU765_v2.g16589.t1">
    <property type="protein sequence ID" value="JU765_v2.g16589.t1"/>
    <property type="gene ID" value="JU765_v2.g16589"/>
</dbReference>
<accession>A0AC34QI95</accession>